<dbReference type="Proteomes" id="UP000039541">
    <property type="component" value="Unassembled WGS sequence"/>
</dbReference>
<dbReference type="EMBL" id="CQPC01000060">
    <property type="protein sequence ID" value="CNU84940.1"/>
    <property type="molecule type" value="Genomic_DNA"/>
</dbReference>
<gene>
    <name evidence="2" type="ORF">ERS008202_03685</name>
</gene>
<evidence type="ECO:0000313" key="2">
    <source>
        <dbReference type="EMBL" id="CNU84940.1"/>
    </source>
</evidence>
<sequence>MRNSRAVNSAIKIKLMSVTRTPPNLSEITPPADRASAPIKGPKNASCRMFTSGNCVLASMAKPAEKPMNDPNVARYSRLSSHRCRRFSTGNCEATDAFELPISFIPNQAASVATASNGTQIQAALVRASREPSGCGTPWTPKKVNIGRKITSGAINCITLTPRFPSPPLIPNALPCLAFGKKKLMLPILDAKFAPAKPHNRAMSINTPKGVAGFCTANPSQAQGIINITVLNTVHLRPPNSGTIKE</sequence>
<accession>A0A655DSL2</accession>
<proteinExistence type="predicted"/>
<feature type="region of interest" description="Disordered" evidence="1">
    <location>
        <begin position="22"/>
        <end position="43"/>
    </location>
</feature>
<evidence type="ECO:0000313" key="3">
    <source>
        <dbReference type="Proteomes" id="UP000039541"/>
    </source>
</evidence>
<protein>
    <submittedName>
        <fullName evidence="2">Uncharacterized protein</fullName>
    </submittedName>
</protein>
<name>A0A655DSL2_SALET</name>
<evidence type="ECO:0000256" key="1">
    <source>
        <dbReference type="SAM" id="MobiDB-lite"/>
    </source>
</evidence>
<dbReference type="AlphaFoldDB" id="A0A655DSL2"/>
<organism evidence="2 3">
    <name type="scientific">Salmonella enterica subsp. enterica serovar Bovismorbificans</name>
    <dbReference type="NCBI Taxonomy" id="58097"/>
    <lineage>
        <taxon>Bacteria</taxon>
        <taxon>Pseudomonadati</taxon>
        <taxon>Pseudomonadota</taxon>
        <taxon>Gammaproteobacteria</taxon>
        <taxon>Enterobacterales</taxon>
        <taxon>Enterobacteriaceae</taxon>
        <taxon>Salmonella</taxon>
    </lineage>
</organism>
<reference evidence="2 3" key="1">
    <citation type="submission" date="2015-03" db="EMBL/GenBank/DDBJ databases">
        <authorList>
            <consortium name="Pathogen Informatics"/>
        </authorList>
    </citation>
    <scope>NUCLEOTIDE SEQUENCE [LARGE SCALE GENOMIC DNA]</scope>
    <source>
        <strain evidence="2 3">3476</strain>
    </source>
</reference>